<dbReference type="PANTHER" id="PTHR31728:SF5">
    <property type="entry name" value="OS07G0540200 PROTEIN"/>
    <property type="match status" value="1"/>
</dbReference>
<dbReference type="InterPro" id="IPR023238">
    <property type="entry name" value="FAM175"/>
</dbReference>
<proteinExistence type="predicted"/>
<protein>
    <submittedName>
        <fullName evidence="1">Uncharacterized protein</fullName>
    </submittedName>
</protein>
<name>A0AAV1IBD0_9CHLO</name>
<evidence type="ECO:0000313" key="1">
    <source>
        <dbReference type="EMBL" id="CAK0783615.1"/>
    </source>
</evidence>
<keyword evidence="2" id="KW-1185">Reference proteome</keyword>
<dbReference type="GO" id="GO:0031593">
    <property type="term" value="F:polyubiquitin modification-dependent protein binding"/>
    <property type="evidence" value="ECO:0007669"/>
    <property type="project" value="TreeGrafter"/>
</dbReference>
<comment type="caution">
    <text evidence="1">The sequence shown here is derived from an EMBL/GenBank/DDBJ whole genome shotgun (WGS) entry which is preliminary data.</text>
</comment>
<accession>A0AAV1IBD0</accession>
<reference evidence="1 2" key="1">
    <citation type="submission" date="2023-10" db="EMBL/GenBank/DDBJ databases">
        <authorList>
            <person name="Maclean D."/>
            <person name="Macfadyen A."/>
        </authorList>
    </citation>
    <scope>NUCLEOTIDE SEQUENCE [LARGE SCALE GENOMIC DNA]</scope>
</reference>
<dbReference type="EMBL" id="CAUYUE010000009">
    <property type="protein sequence ID" value="CAK0783615.1"/>
    <property type="molecule type" value="Genomic_DNA"/>
</dbReference>
<dbReference type="GO" id="GO:0005634">
    <property type="term" value="C:nucleus"/>
    <property type="evidence" value="ECO:0007669"/>
    <property type="project" value="TreeGrafter"/>
</dbReference>
<sequence length="285" mass="31193">MMPLDLLKTSGPALASLFQSMSINEEDFDGLIFGQYEDSQTSVVTDDAADEMSIQRVARIASFVSFTSVCSFYDAAGRIDGEKLASLVVGRSQTVLGWFICRRDLWATPSIRDRAVCEALPSCLDRLQPQRKERPMLYGIMSATADRARATHSFQQKFYQVQSTASCSQPNKVDLGDPSTGLSPIQLTISNLGAARQTRSYEALTPVASLPPVHLQLPGRPENGELQKPKDPIMQHGKLERIADFSQQQLGSMETVCNAFLAQVASITSQLVEKAAMVSNLQKAV</sequence>
<dbReference type="PRINTS" id="PR02051">
    <property type="entry name" value="PROTEINF175"/>
</dbReference>
<dbReference type="Pfam" id="PF21125">
    <property type="entry name" value="MPN_2A_DUB_like"/>
    <property type="match status" value="1"/>
</dbReference>
<dbReference type="Proteomes" id="UP001314263">
    <property type="component" value="Unassembled WGS sequence"/>
</dbReference>
<dbReference type="AlphaFoldDB" id="A0AAV1IBD0"/>
<gene>
    <name evidence="1" type="ORF">CVIRNUC_006814</name>
</gene>
<evidence type="ECO:0000313" key="2">
    <source>
        <dbReference type="Proteomes" id="UP001314263"/>
    </source>
</evidence>
<dbReference type="PANTHER" id="PTHR31728">
    <property type="entry name" value="ABRAXAS FAMILY MEMBER"/>
    <property type="match status" value="1"/>
</dbReference>
<organism evidence="1 2">
    <name type="scientific">Coccomyxa viridis</name>
    <dbReference type="NCBI Taxonomy" id="1274662"/>
    <lineage>
        <taxon>Eukaryota</taxon>
        <taxon>Viridiplantae</taxon>
        <taxon>Chlorophyta</taxon>
        <taxon>core chlorophytes</taxon>
        <taxon>Trebouxiophyceae</taxon>
        <taxon>Trebouxiophyceae incertae sedis</taxon>
        <taxon>Coccomyxaceae</taxon>
        <taxon>Coccomyxa</taxon>
    </lineage>
</organism>